<dbReference type="KEGG" id="emar:D1013_18475"/>
<dbReference type="InterPro" id="IPR046867">
    <property type="entry name" value="AldOxase/xan_DH_MoCoBD2"/>
</dbReference>
<proteinExistence type="predicted"/>
<sequence>MFVQQLGCLSIGFSMLPTTTVLAESFTVAKEIERNLSKESVNAWLEIRENGRVLIYTGKLELGQGIKTAVAQIAAEELNMRLDLIDVQMAETEVTPDEGFTAASMSIESSGMSIRLASATAREILLKMASESLNLSKESLKMEDGNIFGADKKTSLFELLKGQHIEGKVDENVEIKAKTVRKYVGQPVPRSDIEAMVRGQSVFVQDLRFPGMLHARVVHPPKYAAKIIQFDEENSKNWPNLIQLIRKDHFVGVVAEKEFEAIQLAEKIGGQIKWDSGQNMPEQKELKNHLKNLPVEEEVQENKGDVGQSSKTMVSRSFFKPYLMHAANGPSCAVAFFDGTVLHVWSHCQGTYPLRRTLANFLEMPEEKVHVKAVPGSGCFGHNGANDVATEAALIALELPNKHIRLQWSREDEHAWEPYGTAMIVDIEASLDTNGRIATWDSHIWSDGHSNRPNSNPNTLLPSRFMNKDYGHHGIGYRGGAWRNAAPYYSVPNLRVTSHMFLGPLRVSSLRSLGTFTNIFAIESVIDDLSEKAGKDPIEFRMEHLDDPRAVECLRKLQDKIKSISVIENEGLGVSFSRYKNETSYCAMAAKVSVERKTGQVKVQKLWAMVDAGETINPDGLKNQTEGGMIQSASWALKEEVKFSSKGITSLNWASYPILRYPEIPEVEVEILDRVEQRPVGAGEASMAPTTAAIVNAIYKATGVRIVSLPVDKELLKA</sequence>
<dbReference type="Proteomes" id="UP000276309">
    <property type="component" value="Chromosome"/>
</dbReference>
<name>A0A3G2LC21_9FLAO</name>
<dbReference type="EMBL" id="CP032050">
    <property type="protein sequence ID" value="AYN69810.1"/>
    <property type="molecule type" value="Genomic_DNA"/>
</dbReference>
<dbReference type="OrthoDB" id="9767994at2"/>
<dbReference type="SUPFAM" id="SSF56003">
    <property type="entry name" value="Molybdenum cofactor-binding domain"/>
    <property type="match status" value="2"/>
</dbReference>
<dbReference type="InterPro" id="IPR037165">
    <property type="entry name" value="AldOxase/xan_DH_Mopterin-bd_sf"/>
</dbReference>
<dbReference type="InterPro" id="IPR052516">
    <property type="entry name" value="N-heterocyclic_Hydroxylase"/>
</dbReference>
<dbReference type="PANTHER" id="PTHR47495:SF1">
    <property type="entry name" value="BLL3820 PROTEIN"/>
    <property type="match status" value="1"/>
</dbReference>
<keyword evidence="3" id="KW-1185">Reference proteome</keyword>
<protein>
    <submittedName>
        <fullName evidence="2">Xanthine dehydrogenase family protein molybdopterin-binding subunit</fullName>
    </submittedName>
</protein>
<dbReference type="GO" id="GO:0016491">
    <property type="term" value="F:oxidoreductase activity"/>
    <property type="evidence" value="ECO:0007669"/>
    <property type="project" value="InterPro"/>
</dbReference>
<reference evidence="2 3" key="1">
    <citation type="submission" date="2018-08" db="EMBL/GenBank/DDBJ databases">
        <title>The reduced genetic potential of extracellular carbohydrate catabolism in Euzebyella marina RN62, a Flavobacteriia bacterium isolated from the hadal water.</title>
        <authorList>
            <person name="Xue C."/>
        </authorList>
    </citation>
    <scope>NUCLEOTIDE SEQUENCE [LARGE SCALE GENOMIC DNA]</scope>
    <source>
        <strain evidence="2 3">RN62</strain>
    </source>
</reference>
<dbReference type="InterPro" id="IPR000674">
    <property type="entry name" value="Ald_Oxase/Xan_DH_a/b"/>
</dbReference>
<organism evidence="2 3">
    <name type="scientific">Euzebyella marina</name>
    <dbReference type="NCBI Taxonomy" id="1761453"/>
    <lineage>
        <taxon>Bacteria</taxon>
        <taxon>Pseudomonadati</taxon>
        <taxon>Bacteroidota</taxon>
        <taxon>Flavobacteriia</taxon>
        <taxon>Flavobacteriales</taxon>
        <taxon>Flavobacteriaceae</taxon>
        <taxon>Euzebyella</taxon>
    </lineage>
</organism>
<evidence type="ECO:0000313" key="2">
    <source>
        <dbReference type="EMBL" id="AYN69810.1"/>
    </source>
</evidence>
<evidence type="ECO:0000259" key="1">
    <source>
        <dbReference type="SMART" id="SM01008"/>
    </source>
</evidence>
<feature type="domain" description="Aldehyde oxidase/xanthine dehydrogenase a/b hammerhead" evidence="1">
    <location>
        <begin position="198"/>
        <end position="278"/>
    </location>
</feature>
<dbReference type="Gene3D" id="3.30.365.10">
    <property type="entry name" value="Aldehyde oxidase/xanthine dehydrogenase, molybdopterin binding domain"/>
    <property type="match status" value="4"/>
</dbReference>
<gene>
    <name evidence="2" type="ORF">D1013_18475</name>
</gene>
<dbReference type="InterPro" id="IPR012368">
    <property type="entry name" value="OxRdtase_Mopterin-bd_su_IorB"/>
</dbReference>
<dbReference type="Pfam" id="PF02738">
    <property type="entry name" value="MoCoBD_1"/>
    <property type="match status" value="1"/>
</dbReference>
<dbReference type="AlphaFoldDB" id="A0A3G2LC21"/>
<dbReference type="PANTHER" id="PTHR47495">
    <property type="entry name" value="ALDEHYDE DEHYDROGENASE"/>
    <property type="match status" value="1"/>
</dbReference>
<evidence type="ECO:0000313" key="3">
    <source>
        <dbReference type="Proteomes" id="UP000276309"/>
    </source>
</evidence>
<dbReference type="Gene3D" id="3.90.1170.50">
    <property type="entry name" value="Aldehyde oxidase/xanthine dehydrogenase, a/b hammerhead"/>
    <property type="match status" value="1"/>
</dbReference>
<dbReference type="SMART" id="SM01008">
    <property type="entry name" value="Ald_Xan_dh_C"/>
    <property type="match status" value="1"/>
</dbReference>
<dbReference type="PIRSF" id="PIRSF036389">
    <property type="entry name" value="IOR_B"/>
    <property type="match status" value="1"/>
</dbReference>
<accession>A0A3G2LC21</accession>
<dbReference type="Pfam" id="PF20256">
    <property type="entry name" value="MoCoBD_2"/>
    <property type="match status" value="2"/>
</dbReference>
<dbReference type="InterPro" id="IPR008274">
    <property type="entry name" value="AldOxase/xan_DH_MoCoBD1"/>
</dbReference>